<evidence type="ECO:0000313" key="2">
    <source>
        <dbReference type="EMBL" id="MBF5057338.1"/>
    </source>
</evidence>
<protein>
    <recommendedName>
        <fullName evidence="4">Transmembrane protein (PGPGW)</fullName>
    </recommendedName>
</protein>
<dbReference type="EMBL" id="ARXX01000043">
    <property type="protein sequence ID" value="MBF5057338.1"/>
    <property type="molecule type" value="Genomic_DNA"/>
</dbReference>
<dbReference type="InterPro" id="IPR019099">
    <property type="entry name" value="Uncharacterised_PGPGW_TM"/>
</dbReference>
<organism evidence="2 3">
    <name type="scientific">Alloalcanivorax profundimaris</name>
    <dbReference type="NCBI Taxonomy" id="2735259"/>
    <lineage>
        <taxon>Bacteria</taxon>
        <taxon>Pseudomonadati</taxon>
        <taxon>Pseudomonadota</taxon>
        <taxon>Gammaproteobacteria</taxon>
        <taxon>Oceanospirillales</taxon>
        <taxon>Alcanivoracaceae</taxon>
        <taxon>Alloalcanivorax</taxon>
    </lineage>
</organism>
<evidence type="ECO:0000256" key="1">
    <source>
        <dbReference type="SAM" id="Phobius"/>
    </source>
</evidence>
<evidence type="ECO:0008006" key="4">
    <source>
        <dbReference type="Google" id="ProtNLM"/>
    </source>
</evidence>
<dbReference type="RefSeq" id="WP_161385107.1">
    <property type="nucleotide sequence ID" value="NZ_ARXX01000043.1"/>
</dbReference>
<comment type="caution">
    <text evidence="2">The sequence shown here is derived from an EMBL/GenBank/DDBJ whole genome shotgun (WGS) entry which is preliminary data.</text>
</comment>
<dbReference type="Proteomes" id="UP000662703">
    <property type="component" value="Unassembled WGS sequence"/>
</dbReference>
<feature type="transmembrane region" description="Helical" evidence="1">
    <location>
        <begin position="92"/>
        <end position="109"/>
    </location>
</feature>
<gene>
    <name evidence="2" type="ORF">Y5W_02632</name>
</gene>
<proteinExistence type="predicted"/>
<feature type="transmembrane region" description="Helical" evidence="1">
    <location>
        <begin position="63"/>
        <end position="86"/>
    </location>
</feature>
<keyword evidence="1" id="KW-0472">Membrane</keyword>
<evidence type="ECO:0000313" key="3">
    <source>
        <dbReference type="Proteomes" id="UP000662703"/>
    </source>
</evidence>
<name>A0ABS0AT93_9GAMM</name>
<feature type="transmembrane region" description="Helical" evidence="1">
    <location>
        <begin position="20"/>
        <end position="42"/>
    </location>
</feature>
<reference evidence="2 3" key="1">
    <citation type="submission" date="2012-09" db="EMBL/GenBank/DDBJ databases">
        <title>Genome Sequence of alkane-degrading Bacterium Alcanivorax sp. 521-1.</title>
        <authorList>
            <person name="Lai Q."/>
            <person name="Shao Z."/>
        </authorList>
    </citation>
    <scope>NUCLEOTIDE SEQUENCE [LARGE SCALE GENOMIC DNA]</scope>
    <source>
        <strain evidence="2 3">521-1</strain>
    </source>
</reference>
<accession>A0ABS0AT93</accession>
<keyword evidence="3" id="KW-1185">Reference proteome</keyword>
<dbReference type="Pfam" id="PF09656">
    <property type="entry name" value="PGPGW"/>
    <property type="match status" value="1"/>
</dbReference>
<keyword evidence="1" id="KW-0812">Transmembrane</keyword>
<keyword evidence="1" id="KW-1133">Transmembrane helix</keyword>
<sequence>MQFNLPAWLEPLVRHLEPWLPALTAIGVVMALASALAIPWLVVRMPVDYFNTPSRPLHYRGPLAWLMWLLRNAFALVLLAAGILMLVLPGQGILTILIALMVSTFPGKYRLERAIMRRPGVLRSTNWIRRRYGRPPLNRPRPDSDGERT</sequence>